<dbReference type="Proteomes" id="UP000033187">
    <property type="component" value="Chromosome 1"/>
</dbReference>
<evidence type="ECO:0000256" key="1">
    <source>
        <dbReference type="SAM" id="MobiDB-lite"/>
    </source>
</evidence>
<keyword evidence="3" id="KW-1185">Reference proteome</keyword>
<evidence type="ECO:0000313" key="3">
    <source>
        <dbReference type="Proteomes" id="UP000033187"/>
    </source>
</evidence>
<dbReference type="RefSeq" id="WP_244465012.1">
    <property type="nucleotide sequence ID" value="NZ_LN829118.1"/>
</dbReference>
<proteinExistence type="predicted"/>
<organism evidence="2 3">
    <name type="scientific">Candidatus Filomicrobium marinum</name>
    <dbReference type="NCBI Taxonomy" id="1608628"/>
    <lineage>
        <taxon>Bacteria</taxon>
        <taxon>Pseudomonadati</taxon>
        <taxon>Pseudomonadota</taxon>
        <taxon>Alphaproteobacteria</taxon>
        <taxon>Hyphomicrobiales</taxon>
        <taxon>Hyphomicrobiaceae</taxon>
        <taxon>Filomicrobium</taxon>
    </lineage>
</organism>
<feature type="compositionally biased region" description="Pro residues" evidence="1">
    <location>
        <begin position="23"/>
        <end position="33"/>
    </location>
</feature>
<dbReference type="KEGG" id="fiy:BN1229_v1_1113"/>
<reference evidence="3" key="1">
    <citation type="submission" date="2015-02" db="EMBL/GenBank/DDBJ databases">
        <authorList>
            <person name="Chooi Y.-H."/>
        </authorList>
    </citation>
    <scope>NUCLEOTIDE SEQUENCE [LARGE SCALE GENOMIC DNA]</scope>
    <source>
        <strain evidence="3">strain Y</strain>
    </source>
</reference>
<protein>
    <submittedName>
        <fullName evidence="2">Uncharacterized protein</fullName>
    </submittedName>
</protein>
<evidence type="ECO:0000313" key="2">
    <source>
        <dbReference type="EMBL" id="CPR17124.1"/>
    </source>
</evidence>
<name>A0A0D6JCC3_9HYPH</name>
<gene>
    <name evidence="2" type="ORF">YBN1229_v1_1113</name>
</gene>
<dbReference type="EMBL" id="LN829119">
    <property type="protein sequence ID" value="CPR17124.1"/>
    <property type="molecule type" value="Genomic_DNA"/>
</dbReference>
<sequence>MLARLLSGIVRPGGDTVKKKPAAIPPRQPPRVPVSPSDTRSAPDPFSIVLPAIAALGAVSSIASINWAAQDKTPDRSKPKRKAGTALRDLETCCLGLTEIFRRFQKHPKLFCGEGASPNSPLKFGVHSARVSPDSARVFQQIVNDVASMLVLASQNAFDVMSAVEDGEINAPEELFFGFGECQQKLNELIQSRATLKTTVEVGLEVSERLTSLVRDMKTYRLE</sequence>
<dbReference type="KEGG" id="fil:BN1229_v1_1112"/>
<accession>A0A0D6JCC3</accession>
<dbReference type="AlphaFoldDB" id="A0A0D6JCC3"/>
<feature type="region of interest" description="Disordered" evidence="1">
    <location>
        <begin position="11"/>
        <end position="40"/>
    </location>
</feature>